<keyword evidence="3" id="KW-1185">Reference proteome</keyword>
<reference evidence="2 3" key="1">
    <citation type="submission" date="2024-03" db="EMBL/GenBank/DDBJ databases">
        <title>Novel species of the genus Variovorax.</title>
        <authorList>
            <person name="Liu Q."/>
            <person name="Xin Y.-H."/>
        </authorList>
    </citation>
    <scope>NUCLEOTIDE SEQUENCE [LARGE SCALE GENOMIC DNA]</scope>
    <source>
        <strain evidence="2 3">KACC 18900</strain>
    </source>
</reference>
<name>A0ABU8WI17_9BURK</name>
<accession>A0ABU8WI17</accession>
<proteinExistence type="predicted"/>
<protein>
    <submittedName>
        <fullName evidence="2">Uncharacterized protein</fullName>
    </submittedName>
</protein>
<keyword evidence="1" id="KW-0812">Transmembrane</keyword>
<sequence>MTDTLANIRKISNRLALCLGVLVVVVVSGALFSNYGPTEDIIAAPMAAFAVGVVGGFVGLQRRLKTMSADDLTLLANSWVYVCLSPLVGGILAIVLYVLFLSTLVSGDLFPKFVPDASDDRKGFSNIFAVHGTGVDYAKMLFWSFIAGFSERFVTDIVSKFENPPAGGNGG</sequence>
<feature type="transmembrane region" description="Helical" evidence="1">
    <location>
        <begin position="15"/>
        <end position="35"/>
    </location>
</feature>
<gene>
    <name evidence="2" type="ORF">WKW82_10030</name>
</gene>
<feature type="transmembrane region" description="Helical" evidence="1">
    <location>
        <begin position="72"/>
        <end position="100"/>
    </location>
</feature>
<keyword evidence="1" id="KW-0472">Membrane</keyword>
<organism evidence="2 3">
    <name type="scientific">Variovorax rhizosphaerae</name>
    <dbReference type="NCBI Taxonomy" id="1836200"/>
    <lineage>
        <taxon>Bacteria</taxon>
        <taxon>Pseudomonadati</taxon>
        <taxon>Pseudomonadota</taxon>
        <taxon>Betaproteobacteria</taxon>
        <taxon>Burkholderiales</taxon>
        <taxon>Comamonadaceae</taxon>
        <taxon>Variovorax</taxon>
    </lineage>
</organism>
<keyword evidence="1" id="KW-1133">Transmembrane helix</keyword>
<dbReference type="Proteomes" id="UP001385892">
    <property type="component" value="Unassembled WGS sequence"/>
</dbReference>
<dbReference type="RefSeq" id="WP_340342139.1">
    <property type="nucleotide sequence ID" value="NZ_JBBKZT010000004.1"/>
</dbReference>
<evidence type="ECO:0000256" key="1">
    <source>
        <dbReference type="SAM" id="Phobius"/>
    </source>
</evidence>
<evidence type="ECO:0000313" key="2">
    <source>
        <dbReference type="EMBL" id="MEJ8846989.1"/>
    </source>
</evidence>
<dbReference type="EMBL" id="JBBKZT010000004">
    <property type="protein sequence ID" value="MEJ8846989.1"/>
    <property type="molecule type" value="Genomic_DNA"/>
</dbReference>
<evidence type="ECO:0000313" key="3">
    <source>
        <dbReference type="Proteomes" id="UP001385892"/>
    </source>
</evidence>
<comment type="caution">
    <text evidence="2">The sequence shown here is derived from an EMBL/GenBank/DDBJ whole genome shotgun (WGS) entry which is preliminary data.</text>
</comment>
<feature type="transmembrane region" description="Helical" evidence="1">
    <location>
        <begin position="41"/>
        <end position="60"/>
    </location>
</feature>